<feature type="compositionally biased region" description="Low complexity" evidence="1">
    <location>
        <begin position="428"/>
        <end position="444"/>
    </location>
</feature>
<feature type="compositionally biased region" description="Low complexity" evidence="1">
    <location>
        <begin position="60"/>
        <end position="72"/>
    </location>
</feature>
<evidence type="ECO:0000256" key="2">
    <source>
        <dbReference type="SAM" id="Phobius"/>
    </source>
</evidence>
<feature type="region of interest" description="Disordered" evidence="1">
    <location>
        <begin position="1"/>
        <end position="137"/>
    </location>
</feature>
<dbReference type="Gene3D" id="3.50.4.10">
    <property type="entry name" value="Hepatocyte Growth Factor"/>
    <property type="match status" value="1"/>
</dbReference>
<feature type="compositionally biased region" description="Polar residues" evidence="1">
    <location>
        <begin position="483"/>
        <end position="501"/>
    </location>
</feature>
<accession>A0A6A6PM59</accession>
<sequence length="544" mass="55951">MRLPAGGPKSSGRKHHAEHHDEAQPTRSNTEQKREDEHKTWSRAKAFGASHPHFRPTAIPPQGQIQPGPGKISRSSKGDDKTCAHCPARSGDVAQSSAATSDPVAASPSTAPAAEATSTANGEVVSSAASPASSAPAPAGEAEIKTAASLTVSSLLSATSSDDAAASGTHPKFDSGSTPPACPGANATVFRDASQIEYTIHCGTDNTATSNGKVSIVTGGYGSCFSACSSTAGCAGFTFVGSDSGNCYLKATLPKSDFVENSGSTYVTCNKVHPDAFAPPAAPSNTTTPNPPTASATPSSSKKAPIGAIVGGVIGGVLLIGLILIIIALLAKRKRKQIEQRRDDPIVITHLPQDPIEMTTSPAQNSYDAHQRSLSTFNDVFQPLGGGYRESNMGELPIWNQTSRGFGTAAPAGVRPMTMFYPQPMAEGTPVSTSASSSSGPRSPRFTEHLAEPGGPPAPNTLAGPGGISSAASSPSTAANSARQYQHRLSPSSSYGQTSLRTKLRDENRMPSSYLPKSSPSARSGNSVSPSSRYGQQDGGYFSV</sequence>
<feature type="compositionally biased region" description="Low complexity" evidence="1">
    <location>
        <begin position="96"/>
        <end position="137"/>
    </location>
</feature>
<dbReference type="RefSeq" id="XP_033587699.1">
    <property type="nucleotide sequence ID" value="XM_033729929.1"/>
</dbReference>
<organism evidence="3 4">
    <name type="scientific">Neohortaea acidophila</name>
    <dbReference type="NCBI Taxonomy" id="245834"/>
    <lineage>
        <taxon>Eukaryota</taxon>
        <taxon>Fungi</taxon>
        <taxon>Dikarya</taxon>
        <taxon>Ascomycota</taxon>
        <taxon>Pezizomycotina</taxon>
        <taxon>Dothideomycetes</taxon>
        <taxon>Dothideomycetidae</taxon>
        <taxon>Mycosphaerellales</taxon>
        <taxon>Teratosphaeriaceae</taxon>
        <taxon>Neohortaea</taxon>
    </lineage>
</organism>
<name>A0A6A6PM59_9PEZI</name>
<gene>
    <name evidence="3" type="ORF">BDY17DRAFT_183160</name>
</gene>
<evidence type="ECO:0000313" key="3">
    <source>
        <dbReference type="EMBL" id="KAF2481129.1"/>
    </source>
</evidence>
<feature type="region of interest" description="Disordered" evidence="1">
    <location>
        <begin position="161"/>
        <end position="180"/>
    </location>
</feature>
<keyword evidence="2" id="KW-0472">Membrane</keyword>
<keyword evidence="2" id="KW-1133">Transmembrane helix</keyword>
<feature type="transmembrane region" description="Helical" evidence="2">
    <location>
        <begin position="306"/>
        <end position="331"/>
    </location>
</feature>
<dbReference type="GeneID" id="54470931"/>
<dbReference type="AlphaFoldDB" id="A0A6A6PM59"/>
<reference evidence="3" key="1">
    <citation type="journal article" date="2020" name="Stud. Mycol.">
        <title>101 Dothideomycetes genomes: a test case for predicting lifestyles and emergence of pathogens.</title>
        <authorList>
            <person name="Haridas S."/>
            <person name="Albert R."/>
            <person name="Binder M."/>
            <person name="Bloem J."/>
            <person name="Labutti K."/>
            <person name="Salamov A."/>
            <person name="Andreopoulos B."/>
            <person name="Baker S."/>
            <person name="Barry K."/>
            <person name="Bills G."/>
            <person name="Bluhm B."/>
            <person name="Cannon C."/>
            <person name="Castanera R."/>
            <person name="Culley D."/>
            <person name="Daum C."/>
            <person name="Ezra D."/>
            <person name="Gonzalez J."/>
            <person name="Henrissat B."/>
            <person name="Kuo A."/>
            <person name="Liang C."/>
            <person name="Lipzen A."/>
            <person name="Lutzoni F."/>
            <person name="Magnuson J."/>
            <person name="Mondo S."/>
            <person name="Nolan M."/>
            <person name="Ohm R."/>
            <person name="Pangilinan J."/>
            <person name="Park H.-J."/>
            <person name="Ramirez L."/>
            <person name="Alfaro M."/>
            <person name="Sun H."/>
            <person name="Tritt A."/>
            <person name="Yoshinaga Y."/>
            <person name="Zwiers L.-H."/>
            <person name="Turgeon B."/>
            <person name="Goodwin S."/>
            <person name="Spatafora J."/>
            <person name="Crous P."/>
            <person name="Grigoriev I."/>
        </authorList>
    </citation>
    <scope>NUCLEOTIDE SEQUENCE</scope>
    <source>
        <strain evidence="3">CBS 113389</strain>
    </source>
</reference>
<feature type="compositionally biased region" description="Low complexity" evidence="1">
    <location>
        <begin position="468"/>
        <end position="482"/>
    </location>
</feature>
<evidence type="ECO:0000256" key="1">
    <source>
        <dbReference type="SAM" id="MobiDB-lite"/>
    </source>
</evidence>
<proteinExistence type="predicted"/>
<protein>
    <recommendedName>
        <fullName evidence="5">Apple domain-containing protein</fullName>
    </recommendedName>
</protein>
<feature type="region of interest" description="Disordered" evidence="1">
    <location>
        <begin position="420"/>
        <end position="544"/>
    </location>
</feature>
<evidence type="ECO:0008006" key="5">
    <source>
        <dbReference type="Google" id="ProtNLM"/>
    </source>
</evidence>
<keyword evidence="4" id="KW-1185">Reference proteome</keyword>
<feature type="region of interest" description="Disordered" evidence="1">
    <location>
        <begin position="278"/>
        <end position="303"/>
    </location>
</feature>
<evidence type="ECO:0000313" key="4">
    <source>
        <dbReference type="Proteomes" id="UP000799767"/>
    </source>
</evidence>
<feature type="compositionally biased region" description="Low complexity" evidence="1">
    <location>
        <begin position="283"/>
        <end position="303"/>
    </location>
</feature>
<feature type="compositionally biased region" description="Basic and acidic residues" evidence="1">
    <location>
        <begin position="18"/>
        <end position="40"/>
    </location>
</feature>
<dbReference type="OrthoDB" id="3946116at2759"/>
<feature type="compositionally biased region" description="Polar residues" evidence="1">
    <location>
        <begin position="515"/>
        <end position="535"/>
    </location>
</feature>
<dbReference type="Proteomes" id="UP000799767">
    <property type="component" value="Unassembled WGS sequence"/>
</dbReference>
<keyword evidence="2" id="KW-0812">Transmembrane</keyword>
<dbReference type="EMBL" id="MU001638">
    <property type="protein sequence ID" value="KAF2481129.1"/>
    <property type="molecule type" value="Genomic_DNA"/>
</dbReference>